<accession>A0A5Q2QA38</accession>
<protein>
    <recommendedName>
        <fullName evidence="7">Endolytic murein transglycosylase</fullName>
        <ecNumber evidence="7">4.2.2.29</ecNumber>
    </recommendedName>
    <alternativeName>
        <fullName evidence="7">Peptidoglycan lytic transglycosylase</fullName>
    </alternativeName>
    <alternativeName>
        <fullName evidence="7">Peptidoglycan polymerization terminase</fullName>
    </alternativeName>
</protein>
<proteinExistence type="inferred from homology"/>
<evidence type="ECO:0000256" key="2">
    <source>
        <dbReference type="ARBA" id="ARBA00022692"/>
    </source>
</evidence>
<dbReference type="GO" id="GO:0005886">
    <property type="term" value="C:plasma membrane"/>
    <property type="evidence" value="ECO:0007669"/>
    <property type="project" value="UniProtKB-UniRule"/>
</dbReference>
<evidence type="ECO:0000313" key="9">
    <source>
        <dbReference type="Proteomes" id="UP000388235"/>
    </source>
</evidence>
<organism evidence="8 9">
    <name type="scientific">Litorivicinus lipolyticus</name>
    <dbReference type="NCBI Taxonomy" id="418701"/>
    <lineage>
        <taxon>Bacteria</taxon>
        <taxon>Pseudomonadati</taxon>
        <taxon>Pseudomonadota</taxon>
        <taxon>Gammaproteobacteria</taxon>
        <taxon>Oceanospirillales</taxon>
        <taxon>Litorivicinaceae</taxon>
        <taxon>Litorivicinus</taxon>
    </lineage>
</organism>
<dbReference type="GO" id="GO:0009252">
    <property type="term" value="P:peptidoglycan biosynthetic process"/>
    <property type="evidence" value="ECO:0007669"/>
    <property type="project" value="UniProtKB-UniRule"/>
</dbReference>
<dbReference type="PANTHER" id="PTHR30518">
    <property type="entry name" value="ENDOLYTIC MUREIN TRANSGLYCOSYLASE"/>
    <property type="match status" value="1"/>
</dbReference>
<name>A0A5Q2QA38_9GAMM</name>
<dbReference type="CDD" id="cd08010">
    <property type="entry name" value="MltG_like"/>
    <property type="match status" value="1"/>
</dbReference>
<dbReference type="HAMAP" id="MF_02065">
    <property type="entry name" value="MltG"/>
    <property type="match status" value="1"/>
</dbReference>
<keyword evidence="1 7" id="KW-1003">Cell membrane</keyword>
<evidence type="ECO:0000256" key="4">
    <source>
        <dbReference type="ARBA" id="ARBA00023136"/>
    </source>
</evidence>
<evidence type="ECO:0000313" key="8">
    <source>
        <dbReference type="EMBL" id="QGG79844.1"/>
    </source>
</evidence>
<dbReference type="NCBIfam" id="TIGR00247">
    <property type="entry name" value="endolytic transglycosylase MltG"/>
    <property type="match status" value="1"/>
</dbReference>
<dbReference type="FunFam" id="3.30.160.60:FF:000242">
    <property type="entry name" value="Endolytic murein transglycosylase"/>
    <property type="match status" value="1"/>
</dbReference>
<dbReference type="GO" id="GO:0071555">
    <property type="term" value="P:cell wall organization"/>
    <property type="evidence" value="ECO:0007669"/>
    <property type="project" value="UniProtKB-KW"/>
</dbReference>
<keyword evidence="3 7" id="KW-1133">Transmembrane helix</keyword>
<dbReference type="OrthoDB" id="9814591at2"/>
<dbReference type="KEGG" id="llp:GH975_04340"/>
<gene>
    <name evidence="7 8" type="primary">mltG</name>
    <name evidence="8" type="ORF">GH975_04340</name>
</gene>
<feature type="site" description="Important for catalytic activity" evidence="7">
    <location>
        <position position="216"/>
    </location>
</feature>
<keyword evidence="5 7" id="KW-0456">Lyase</keyword>
<dbReference type="Gene3D" id="3.30.160.60">
    <property type="entry name" value="Classic Zinc Finger"/>
    <property type="match status" value="2"/>
</dbReference>
<dbReference type="Pfam" id="PF02618">
    <property type="entry name" value="YceG"/>
    <property type="match status" value="1"/>
</dbReference>
<evidence type="ECO:0000256" key="3">
    <source>
        <dbReference type="ARBA" id="ARBA00022989"/>
    </source>
</evidence>
<keyword evidence="7" id="KW-0997">Cell inner membrane</keyword>
<evidence type="ECO:0000256" key="1">
    <source>
        <dbReference type="ARBA" id="ARBA00022475"/>
    </source>
</evidence>
<comment type="function">
    <text evidence="7">Functions as a peptidoglycan terminase that cleaves nascent peptidoglycan strands endolytically to terminate their elongation.</text>
</comment>
<evidence type="ECO:0000256" key="6">
    <source>
        <dbReference type="ARBA" id="ARBA00023316"/>
    </source>
</evidence>
<dbReference type="PANTHER" id="PTHR30518:SF2">
    <property type="entry name" value="ENDOLYTIC MUREIN TRANSGLYCOSYLASE"/>
    <property type="match status" value="1"/>
</dbReference>
<dbReference type="InterPro" id="IPR003770">
    <property type="entry name" value="MLTG-like"/>
</dbReference>
<sequence length="333" mass="37225">MRGKIVVVWAILMVLSLSSWFYNQIEGAKAWLDQPLTTEVERIAVARGTSLNALLDQWQGDGWVAPVPDLRLLRRLAPELVAIRAGTYDLNSADTPRTVLARLVAGETVVEFFTLVPGQHIWQLQSQLKNDPRLVQTLPDDLAEWDQSFAFDGWPEGQFLPDTYGFGPGDSDVDVLSRAHEAMSAVLETQWLSRAKDLPLTSAAQALVLASIIEKESGIQDEWRQIAGVFTLRLKKGMRLQTDPTVIYGLLPDFDGDIRRRDLRTPTRWNTYTIDGLPPTPIAMPSQDALRAAVDPLETGHLFFVADGSGGHRFSKTLAEHNANVDRYIRNRQ</sequence>
<comment type="catalytic activity">
    <reaction evidence="7">
        <text>a peptidoglycan chain = a peptidoglycan chain with N-acetyl-1,6-anhydromuramyl-[peptide] at the reducing end + a peptidoglycan chain with N-acetylglucosamine at the non-reducing end.</text>
        <dbReference type="EC" id="4.2.2.29"/>
    </reaction>
</comment>
<keyword evidence="2 7" id="KW-0812">Transmembrane</keyword>
<dbReference type="AlphaFoldDB" id="A0A5Q2QA38"/>
<evidence type="ECO:0000256" key="5">
    <source>
        <dbReference type="ARBA" id="ARBA00023239"/>
    </source>
</evidence>
<dbReference type="RefSeq" id="WP_153713348.1">
    <property type="nucleotide sequence ID" value="NZ_CP045871.1"/>
</dbReference>
<dbReference type="EC" id="4.2.2.29" evidence="7"/>
<evidence type="ECO:0000256" key="7">
    <source>
        <dbReference type="HAMAP-Rule" id="MF_02065"/>
    </source>
</evidence>
<keyword evidence="9" id="KW-1185">Reference proteome</keyword>
<comment type="similarity">
    <text evidence="7">Belongs to the transglycosylase MltG family.</text>
</comment>
<reference evidence="8 9" key="1">
    <citation type="submission" date="2019-11" db="EMBL/GenBank/DDBJ databases">
        <authorList>
            <person name="Khan S.A."/>
            <person name="Jeon C.O."/>
            <person name="Chun B.H."/>
        </authorList>
    </citation>
    <scope>NUCLEOTIDE SEQUENCE [LARGE SCALE GENOMIC DNA]</scope>
    <source>
        <strain evidence="8 9">IMCC 1097</strain>
    </source>
</reference>
<dbReference type="GO" id="GO:0008932">
    <property type="term" value="F:lytic endotransglycosylase activity"/>
    <property type="evidence" value="ECO:0007669"/>
    <property type="project" value="UniProtKB-UniRule"/>
</dbReference>
<keyword evidence="6 7" id="KW-0961">Cell wall biogenesis/degradation</keyword>
<keyword evidence="4 7" id="KW-0472">Membrane</keyword>
<dbReference type="Proteomes" id="UP000388235">
    <property type="component" value="Chromosome"/>
</dbReference>
<dbReference type="EMBL" id="CP045871">
    <property type="protein sequence ID" value="QGG79844.1"/>
    <property type="molecule type" value="Genomic_DNA"/>
</dbReference>